<evidence type="ECO:0000313" key="5">
    <source>
        <dbReference type="EMBL" id="QBM85673.1"/>
    </source>
</evidence>
<keyword evidence="6" id="KW-1185">Reference proteome</keyword>
<dbReference type="GO" id="GO:1990904">
    <property type="term" value="C:ribonucleoprotein complex"/>
    <property type="evidence" value="ECO:0007669"/>
    <property type="project" value="UniProtKB-KW"/>
</dbReference>
<dbReference type="GO" id="GO:0016973">
    <property type="term" value="P:poly(A)+ mRNA export from nucleus"/>
    <property type="evidence" value="ECO:0007669"/>
    <property type="project" value="TreeGrafter"/>
</dbReference>
<evidence type="ECO:0000259" key="4">
    <source>
        <dbReference type="PROSITE" id="PS50800"/>
    </source>
</evidence>
<feature type="compositionally biased region" description="Acidic residues" evidence="3">
    <location>
        <begin position="58"/>
        <end position="72"/>
    </location>
</feature>
<dbReference type="AlphaFoldDB" id="A0A4V1ADG9"/>
<feature type="compositionally biased region" description="Basic and acidic residues" evidence="3">
    <location>
        <begin position="14"/>
        <end position="36"/>
    </location>
</feature>
<dbReference type="Pfam" id="PF18592">
    <property type="entry name" value="Tho1_MOS11_C"/>
    <property type="match status" value="1"/>
</dbReference>
<evidence type="ECO:0000313" key="6">
    <source>
        <dbReference type="Proteomes" id="UP000292447"/>
    </source>
</evidence>
<comment type="similarity">
    <text evidence="2">Belongs to the SAP domain-containing ribonucleoprotein family.</text>
</comment>
<reference evidence="6" key="1">
    <citation type="submission" date="2019-03" db="EMBL/GenBank/DDBJ databases">
        <title>Snf2 controls pulcherriminic acid biosynthesis and connects pigmentation and antifungal activity of the yeast Metschnikowia pulcherrima.</title>
        <authorList>
            <person name="Gore-Lloyd D."/>
            <person name="Sumann I."/>
            <person name="Brachmann A.O."/>
            <person name="Schneeberger K."/>
            <person name="Ortiz-Merino R.A."/>
            <person name="Moreno-Beltran M."/>
            <person name="Schlaefli M."/>
            <person name="Kirner P."/>
            <person name="Santos Kron A."/>
            <person name="Wolfe K.H."/>
            <person name="Piel J."/>
            <person name="Ahrens C.H."/>
            <person name="Henk D."/>
            <person name="Freimoser F.M."/>
        </authorList>
    </citation>
    <scope>NUCLEOTIDE SEQUENCE [LARGE SCALE GENOMIC DNA]</scope>
    <source>
        <strain evidence="6">APC 1.2</strain>
    </source>
</reference>
<feature type="domain" description="SAP" evidence="4">
    <location>
        <begin position="4"/>
        <end position="38"/>
    </location>
</feature>
<dbReference type="EMBL" id="CP034456">
    <property type="protein sequence ID" value="QBM85673.1"/>
    <property type="molecule type" value="Genomic_DNA"/>
</dbReference>
<dbReference type="InterPro" id="IPR052240">
    <property type="entry name" value="SAP_domain_ribonucleoprotein"/>
</dbReference>
<dbReference type="InterPro" id="IPR040746">
    <property type="entry name" value="THO1_MOS11_C"/>
</dbReference>
<feature type="region of interest" description="Disordered" evidence="3">
    <location>
        <begin position="14"/>
        <end position="95"/>
    </location>
</feature>
<dbReference type="SUPFAM" id="SSF68906">
    <property type="entry name" value="SAP domain"/>
    <property type="match status" value="1"/>
</dbReference>
<protein>
    <submittedName>
        <fullName evidence="5">SAP domain-containing ribonucleoprotein</fullName>
    </submittedName>
</protein>
<evidence type="ECO:0000256" key="2">
    <source>
        <dbReference type="ARBA" id="ARBA00046328"/>
    </source>
</evidence>
<dbReference type="SMART" id="SM00513">
    <property type="entry name" value="SAP"/>
    <property type="match status" value="1"/>
</dbReference>
<dbReference type="PANTHER" id="PTHR46551:SF1">
    <property type="entry name" value="SAP DOMAIN-CONTAINING RIBONUCLEOPROTEIN"/>
    <property type="match status" value="1"/>
</dbReference>
<dbReference type="Gene3D" id="1.10.720.30">
    <property type="entry name" value="SAP domain"/>
    <property type="match status" value="1"/>
</dbReference>
<feature type="compositionally biased region" description="Basic and acidic residues" evidence="3">
    <location>
        <begin position="73"/>
        <end position="95"/>
    </location>
</feature>
<dbReference type="STRING" id="2163413.A0A4V1ADG9"/>
<gene>
    <name evidence="5" type="primary">MPUL0A02970</name>
    <name evidence="5" type="ORF">METSCH_A02970</name>
</gene>
<keyword evidence="1" id="KW-0597">Phosphoprotein</keyword>
<dbReference type="PROSITE" id="PS50800">
    <property type="entry name" value="SAP"/>
    <property type="match status" value="1"/>
</dbReference>
<feature type="region of interest" description="Disordered" evidence="3">
    <location>
        <begin position="150"/>
        <end position="177"/>
    </location>
</feature>
<evidence type="ECO:0000256" key="1">
    <source>
        <dbReference type="ARBA" id="ARBA00022553"/>
    </source>
</evidence>
<organism evidence="5 6">
    <name type="scientific">Metschnikowia aff. pulcherrima</name>
    <dbReference type="NCBI Taxonomy" id="2163413"/>
    <lineage>
        <taxon>Eukaryota</taxon>
        <taxon>Fungi</taxon>
        <taxon>Dikarya</taxon>
        <taxon>Ascomycota</taxon>
        <taxon>Saccharomycotina</taxon>
        <taxon>Pichiomycetes</taxon>
        <taxon>Metschnikowiaceae</taxon>
        <taxon>Metschnikowia</taxon>
    </lineage>
</organism>
<dbReference type="Pfam" id="PF02037">
    <property type="entry name" value="SAP"/>
    <property type="match status" value="1"/>
</dbReference>
<dbReference type="InterPro" id="IPR036361">
    <property type="entry name" value="SAP_dom_sf"/>
</dbReference>
<dbReference type="GO" id="GO:0005634">
    <property type="term" value="C:nucleus"/>
    <property type="evidence" value="ECO:0007669"/>
    <property type="project" value="TreeGrafter"/>
</dbReference>
<proteinExistence type="inferred from homology"/>
<evidence type="ECO:0000256" key="3">
    <source>
        <dbReference type="SAM" id="MobiDB-lite"/>
    </source>
</evidence>
<dbReference type="PANTHER" id="PTHR46551">
    <property type="entry name" value="SAP DOMAIN-CONTAINING RIBONUCLEOPROTEIN"/>
    <property type="match status" value="1"/>
</dbReference>
<feature type="compositionally biased region" description="Basic residues" evidence="3">
    <location>
        <begin position="160"/>
        <end position="177"/>
    </location>
</feature>
<accession>A0A4V1ADG9</accession>
<keyword evidence="5" id="KW-0687">Ribonucleoprotein</keyword>
<dbReference type="Proteomes" id="UP000292447">
    <property type="component" value="Chromosome I"/>
</dbReference>
<dbReference type="InterPro" id="IPR003034">
    <property type="entry name" value="SAP_dom"/>
</dbReference>
<name>A0A4V1ADG9_9ASCO</name>
<sequence length="177" mass="19607">MSQYASLTVAQLKDALKEKNLPTDGKKAELLARLEESDPATEQSEQQPHDSAETEQPPQEEELIENDDSEIVDDVKEEIPEKEAKPEKKVLSPEERKQLAVDLLTKKIQRAEKFGDEALATAAKKDLARVEKFGVDPSTALGKEIGDLSKDVNSELGNGKFRKGKKRNGRGKKVAKN</sequence>